<dbReference type="EMBL" id="PZZL01000003">
    <property type="protein sequence ID" value="PTM60271.1"/>
    <property type="molecule type" value="Genomic_DNA"/>
</dbReference>
<dbReference type="InterPro" id="IPR047676">
    <property type="entry name" value="FxLYD_dom"/>
</dbReference>
<organism evidence="3 4">
    <name type="scientific">Phreatobacter oligotrophus</name>
    <dbReference type="NCBI Taxonomy" id="1122261"/>
    <lineage>
        <taxon>Bacteria</taxon>
        <taxon>Pseudomonadati</taxon>
        <taxon>Pseudomonadota</taxon>
        <taxon>Alphaproteobacteria</taxon>
        <taxon>Hyphomicrobiales</taxon>
        <taxon>Phreatobacteraceae</taxon>
        <taxon>Phreatobacter</taxon>
    </lineage>
</organism>
<feature type="compositionally biased region" description="Low complexity" evidence="1">
    <location>
        <begin position="48"/>
        <end position="61"/>
    </location>
</feature>
<feature type="compositionally biased region" description="Low complexity" evidence="1">
    <location>
        <begin position="78"/>
        <end position="95"/>
    </location>
</feature>
<dbReference type="AlphaFoldDB" id="A0A2T4ZEE7"/>
<evidence type="ECO:0000259" key="2">
    <source>
        <dbReference type="Pfam" id="PF13717"/>
    </source>
</evidence>
<dbReference type="Pfam" id="PF13717">
    <property type="entry name" value="Zn_ribbon_4"/>
    <property type="match status" value="1"/>
</dbReference>
<feature type="region of interest" description="Disordered" evidence="1">
    <location>
        <begin position="47"/>
        <end position="163"/>
    </location>
</feature>
<evidence type="ECO:0000256" key="1">
    <source>
        <dbReference type="SAM" id="MobiDB-lite"/>
    </source>
</evidence>
<accession>A0A2T4ZEE7</accession>
<comment type="caution">
    <text evidence="3">The sequence shown here is derived from an EMBL/GenBank/DDBJ whole genome shotgun (WGS) entry which is preliminary data.</text>
</comment>
<protein>
    <submittedName>
        <fullName evidence="3">Putative Zn finger-like uncharacterized protein</fullName>
    </submittedName>
</protein>
<dbReference type="Proteomes" id="UP000241808">
    <property type="component" value="Unassembled WGS sequence"/>
</dbReference>
<dbReference type="OrthoDB" id="7159357at2"/>
<evidence type="ECO:0000313" key="4">
    <source>
        <dbReference type="Proteomes" id="UP000241808"/>
    </source>
</evidence>
<keyword evidence="4" id="KW-1185">Reference proteome</keyword>
<reference evidence="3 4" key="1">
    <citation type="submission" date="2018-04" db="EMBL/GenBank/DDBJ databases">
        <title>Genomic Encyclopedia of Archaeal and Bacterial Type Strains, Phase II (KMG-II): from individual species to whole genera.</title>
        <authorList>
            <person name="Goeker M."/>
        </authorList>
    </citation>
    <scope>NUCLEOTIDE SEQUENCE [LARGE SCALE GENOMIC DNA]</scope>
    <source>
        <strain evidence="3 4">DSM 25521</strain>
    </source>
</reference>
<dbReference type="InterPro" id="IPR011723">
    <property type="entry name" value="Znf/thioredoxin_put"/>
</dbReference>
<feature type="domain" description="Zinc finger/thioredoxin putative" evidence="2">
    <location>
        <begin position="1"/>
        <end position="35"/>
    </location>
</feature>
<gene>
    <name evidence="3" type="ORF">C8P69_103201</name>
</gene>
<dbReference type="NCBIfam" id="TIGR02098">
    <property type="entry name" value="MJ0042_CXXC"/>
    <property type="match status" value="1"/>
</dbReference>
<dbReference type="NCBIfam" id="NF038353">
    <property type="entry name" value="FxLYD_dom"/>
    <property type="match status" value="1"/>
</dbReference>
<sequence>MLIVCPSCATAFRVTRTVLGDAGRQVRCAQCRTVWLATPESALEDDAMASTGAASASAGRAAPPPPPPPAPADDDADWGAAFAEEAQAKPGAADAARPKDDDIGFDPPVPAAEAPSIQPSADVPPMPQRIADPDDAPAPRPARAKADEPPKRRFRKPSLPRPSGRFRMSPSVVILLLGSALLATFLLGREQVVRTVPDSASVYERIGLPVNLRGVEFRDVKGANEVVDGVVVLVVEGQLVNITSRGADLPRLRLAVRDAGGKEIYTWTATPPAARLEAGQSVPFRSRLASPPPDGASVEVRFFTRMDAGGR</sequence>
<evidence type="ECO:0000313" key="3">
    <source>
        <dbReference type="EMBL" id="PTM60271.1"/>
    </source>
</evidence>
<name>A0A2T4ZEE7_9HYPH</name>
<feature type="compositionally biased region" description="Pro residues" evidence="1">
    <location>
        <begin position="62"/>
        <end position="71"/>
    </location>
</feature>
<proteinExistence type="predicted"/>